<name>A0A8B8AVK3_CRAVI</name>
<accession>A0A8B8AVK3</accession>
<gene>
    <name evidence="4" type="primary">LOC111104560</name>
</gene>
<organism evidence="3 4">
    <name type="scientific">Crassostrea virginica</name>
    <name type="common">Eastern oyster</name>
    <dbReference type="NCBI Taxonomy" id="6565"/>
    <lineage>
        <taxon>Eukaryota</taxon>
        <taxon>Metazoa</taxon>
        <taxon>Spiralia</taxon>
        <taxon>Lophotrochozoa</taxon>
        <taxon>Mollusca</taxon>
        <taxon>Bivalvia</taxon>
        <taxon>Autobranchia</taxon>
        <taxon>Pteriomorphia</taxon>
        <taxon>Ostreida</taxon>
        <taxon>Ostreoidea</taxon>
        <taxon>Ostreidae</taxon>
        <taxon>Crassostrea</taxon>
    </lineage>
</organism>
<evidence type="ECO:0000256" key="1">
    <source>
        <dbReference type="SAM" id="Phobius"/>
    </source>
</evidence>
<sequence>MAENKLLFLFLLNVVDQTTVSVLGTCDLGFIGQNCNISCRYPSYGQGCQNRCNCYQMNCDFKTGCKDGSPTLPPESSVTKTEVDLVDETSSSAKGCPLGYTGNRCEIPCRYPSFGKDCQSVCNCTEKLCNHIRGCHDSSNICSSGKYSSHNVMIYSIVIGLLLLLTIIQFSVYFYLLYCFRIGRIFLTFSFKV</sequence>
<evidence type="ECO:0000313" key="4">
    <source>
        <dbReference type="RefSeq" id="XP_022294289.1"/>
    </source>
</evidence>
<keyword evidence="2" id="KW-0732">Signal</keyword>
<dbReference type="KEGG" id="cvn:111104560"/>
<keyword evidence="1" id="KW-0472">Membrane</keyword>
<keyword evidence="3" id="KW-1185">Reference proteome</keyword>
<dbReference type="Proteomes" id="UP000694844">
    <property type="component" value="Chromosome 7"/>
</dbReference>
<dbReference type="RefSeq" id="XP_022294289.1">
    <property type="nucleotide sequence ID" value="XM_022438581.1"/>
</dbReference>
<proteinExistence type="predicted"/>
<dbReference type="OrthoDB" id="6154121at2759"/>
<evidence type="ECO:0000313" key="3">
    <source>
        <dbReference type="Proteomes" id="UP000694844"/>
    </source>
</evidence>
<protein>
    <submittedName>
        <fullName evidence="4">Multiple epidermal growth factor-like domains protein 10 isoform X1</fullName>
    </submittedName>
</protein>
<evidence type="ECO:0000256" key="2">
    <source>
        <dbReference type="SAM" id="SignalP"/>
    </source>
</evidence>
<dbReference type="AlphaFoldDB" id="A0A8B8AVK3"/>
<dbReference type="Gene3D" id="2.170.300.10">
    <property type="entry name" value="Tie2 ligand-binding domain superfamily"/>
    <property type="match status" value="2"/>
</dbReference>
<reference evidence="4" key="1">
    <citation type="submission" date="2025-08" db="UniProtKB">
        <authorList>
            <consortium name="RefSeq"/>
        </authorList>
    </citation>
    <scope>IDENTIFICATION</scope>
    <source>
        <tissue evidence="4">Whole sample</tissue>
    </source>
</reference>
<dbReference type="GeneID" id="111104560"/>
<keyword evidence="1" id="KW-0812">Transmembrane</keyword>
<feature type="transmembrane region" description="Helical" evidence="1">
    <location>
        <begin position="152"/>
        <end position="176"/>
    </location>
</feature>
<keyword evidence="1" id="KW-1133">Transmembrane helix</keyword>
<feature type="chain" id="PRO_5034901390" evidence="2">
    <location>
        <begin position="18"/>
        <end position="193"/>
    </location>
</feature>
<feature type="signal peptide" evidence="2">
    <location>
        <begin position="1"/>
        <end position="17"/>
    </location>
</feature>